<dbReference type="Pfam" id="PF14864">
    <property type="entry name" value="Alkyl_sulf_C"/>
    <property type="match status" value="1"/>
</dbReference>
<dbReference type="InterPro" id="IPR036866">
    <property type="entry name" value="RibonucZ/Hydroxyglut_hydro"/>
</dbReference>
<evidence type="ECO:0000256" key="3">
    <source>
        <dbReference type="ARBA" id="ARBA00022833"/>
    </source>
</evidence>
<dbReference type="GO" id="GO:0018909">
    <property type="term" value="P:dodecyl sulfate metabolic process"/>
    <property type="evidence" value="ECO:0007669"/>
    <property type="project" value="InterPro"/>
</dbReference>
<dbReference type="CDD" id="cd07710">
    <property type="entry name" value="arylsulfatase_Sdsa1-like_MBL-fold"/>
    <property type="match status" value="1"/>
</dbReference>
<dbReference type="SMART" id="SM00849">
    <property type="entry name" value="Lactamase_B"/>
    <property type="match status" value="1"/>
</dbReference>
<dbReference type="AlphaFoldDB" id="A0A0A1U1U2"/>
<keyword evidence="2" id="KW-0378">Hydrolase</keyword>
<dbReference type="VEuPathDB" id="AmoebaDB:EIN_418750"/>
<dbReference type="SUPFAM" id="SSF55718">
    <property type="entry name" value="SCP-like"/>
    <property type="match status" value="1"/>
</dbReference>
<sequence>MACELVKERNKKVLSELDFENTQDFTDSTRGFICTLESGKITKESGEVVFDCHKTDFLDKEKCPDTINPSLWRQCQLTRIHGLFEIIPYKVYQFRGFDLANMSFIKGHKGWIVIDTMCCIETAAAGIKLLRDRVENLPVSAVILTHSHFDHIGGLESVMDKDTVVYTPKDLFKLSVSENLLAGIAMERRSIFMFGHNLERGEKGWIGCGLGTAISTGTMSEFCPSQLIEIGEDKTLLVDGVQIDFIYTPNAEAPTEMMMVFPQLNAVCAAEEVNRVQHNLYTPRGAQARNGKDWAKYIDNILLKYSDILEYSFGSHHWPTFGRENILKYYEKQRDLYKYIHDQTLRQLNLGTTLTELPEKVTLPKALSCEFYNRNYYGTVSHNCRAECQYYLGFYDANPANLNPLTPTKLGEKYVEAIGGEEKCISIAKESFESGDFQWAITLLNHVVFKNPQNTSARKLLAEVYKQTAYMQESAVWRNIYLNGAFELEHTKEEIQYKKDSYASEHLLVKLPFCHLFDFFAVSLDPNQVDGIASVFNFYFSNSEEGSVILKNSVLNNRATLNITPTTSIYCTKSDLILLVLRKMTNMEFEAKIQHNGSLNDFFVFINAINIPKSTFPIVEP</sequence>
<keyword evidence="1" id="KW-0479">Metal-binding</keyword>
<evidence type="ECO:0000256" key="2">
    <source>
        <dbReference type="ARBA" id="ARBA00022801"/>
    </source>
</evidence>
<dbReference type="Proteomes" id="UP000014680">
    <property type="component" value="Unassembled WGS sequence"/>
</dbReference>
<dbReference type="GeneID" id="14886960"/>
<protein>
    <submittedName>
        <fullName evidence="6">Alkyl/aryl-sulfatase BDS1, putative</fullName>
    </submittedName>
</protein>
<dbReference type="Pfam" id="PF14863">
    <property type="entry name" value="Alkyl_sulf_dimr"/>
    <property type="match status" value="1"/>
</dbReference>
<evidence type="ECO:0000256" key="4">
    <source>
        <dbReference type="ARBA" id="ARBA00033751"/>
    </source>
</evidence>
<dbReference type="InterPro" id="IPR001279">
    <property type="entry name" value="Metallo-B-lactamas"/>
</dbReference>
<evidence type="ECO:0000259" key="5">
    <source>
        <dbReference type="SMART" id="SM00849"/>
    </source>
</evidence>
<dbReference type="KEGG" id="eiv:EIN_418750"/>
<organism evidence="6 7">
    <name type="scientific">Entamoeba invadens IP1</name>
    <dbReference type="NCBI Taxonomy" id="370355"/>
    <lineage>
        <taxon>Eukaryota</taxon>
        <taxon>Amoebozoa</taxon>
        <taxon>Evosea</taxon>
        <taxon>Archamoebae</taxon>
        <taxon>Mastigamoebida</taxon>
        <taxon>Entamoebidae</taxon>
        <taxon>Entamoeba</taxon>
    </lineage>
</organism>
<dbReference type="InterPro" id="IPR052195">
    <property type="entry name" value="Bact_Alkyl/Aryl-Sulfatase"/>
</dbReference>
<evidence type="ECO:0000313" key="7">
    <source>
        <dbReference type="Proteomes" id="UP000014680"/>
    </source>
</evidence>
<accession>A0A0A1U1U2</accession>
<dbReference type="InterPro" id="IPR038536">
    <property type="entry name" value="Alkyl/aryl-sulf_dimr_sf"/>
</dbReference>
<proteinExistence type="inferred from homology"/>
<comment type="similarity">
    <text evidence="4">Belongs to the metallo-beta-lactamase superfamily. Type III sulfatase family.</text>
</comment>
<dbReference type="GO" id="GO:0046983">
    <property type="term" value="F:protein dimerization activity"/>
    <property type="evidence" value="ECO:0007669"/>
    <property type="project" value="InterPro"/>
</dbReference>
<dbReference type="OrthoDB" id="25229at2759"/>
<keyword evidence="3" id="KW-0862">Zinc</keyword>
<feature type="domain" description="Metallo-beta-lactamase" evidence="5">
    <location>
        <begin position="99"/>
        <end position="316"/>
    </location>
</feature>
<dbReference type="InterPro" id="IPR036527">
    <property type="entry name" value="SCP2_sterol-bd_dom_sf"/>
</dbReference>
<dbReference type="InterPro" id="IPR044097">
    <property type="entry name" value="Bds1/SdsA1_MBL-fold"/>
</dbReference>
<dbReference type="InterPro" id="IPR029229">
    <property type="entry name" value="Alkyl_sulf_C"/>
</dbReference>
<keyword evidence="7" id="KW-1185">Reference proteome</keyword>
<evidence type="ECO:0000313" key="6">
    <source>
        <dbReference type="EMBL" id="ELP87986.1"/>
    </source>
</evidence>
<name>A0A0A1U1U2_ENTIV</name>
<dbReference type="FunFam" id="3.60.15.30:FF:000001">
    <property type="entry name" value="Alkyl/aryl-sulfatase BDS1"/>
    <property type="match status" value="1"/>
</dbReference>
<dbReference type="SUPFAM" id="SSF56281">
    <property type="entry name" value="Metallo-hydrolase/oxidoreductase"/>
    <property type="match status" value="1"/>
</dbReference>
<dbReference type="InterPro" id="IPR029228">
    <property type="entry name" value="Alkyl_sulf_dimr"/>
</dbReference>
<dbReference type="PANTHER" id="PTHR43223">
    <property type="entry name" value="ALKYL/ARYL-SULFATASE"/>
    <property type="match status" value="1"/>
</dbReference>
<dbReference type="Gene3D" id="3.30.1050.10">
    <property type="entry name" value="SCP2 sterol-binding domain"/>
    <property type="match status" value="1"/>
</dbReference>
<dbReference type="RefSeq" id="XP_004254757.1">
    <property type="nucleotide sequence ID" value="XM_004254709.1"/>
</dbReference>
<dbReference type="GO" id="GO:0046872">
    <property type="term" value="F:metal ion binding"/>
    <property type="evidence" value="ECO:0007669"/>
    <property type="project" value="UniProtKB-KW"/>
</dbReference>
<dbReference type="GO" id="GO:0018741">
    <property type="term" value="F:linear primary-alkylsulfatase activity"/>
    <property type="evidence" value="ECO:0007669"/>
    <property type="project" value="InterPro"/>
</dbReference>
<evidence type="ECO:0000256" key="1">
    <source>
        <dbReference type="ARBA" id="ARBA00022723"/>
    </source>
</evidence>
<dbReference type="Gene3D" id="3.60.15.30">
    <property type="entry name" value="Metallo-beta-lactamase domain"/>
    <property type="match status" value="1"/>
</dbReference>
<dbReference type="Gene3D" id="1.25.40.880">
    <property type="entry name" value="Alkyl sulfatase, dimerisation domain"/>
    <property type="match status" value="1"/>
</dbReference>
<reference evidence="6 7" key="1">
    <citation type="submission" date="2012-10" db="EMBL/GenBank/DDBJ databases">
        <authorList>
            <person name="Zafar N."/>
            <person name="Inman J."/>
            <person name="Hall N."/>
            <person name="Lorenzi H."/>
            <person name="Caler E."/>
        </authorList>
    </citation>
    <scope>NUCLEOTIDE SEQUENCE [LARGE SCALE GENOMIC DNA]</scope>
    <source>
        <strain evidence="6 7">IP1</strain>
    </source>
</reference>
<gene>
    <name evidence="6" type="ORF">EIN_418750</name>
</gene>
<dbReference type="PANTHER" id="PTHR43223:SF1">
    <property type="entry name" value="ALKYL_ARYL-SULFATASE BDS1"/>
    <property type="match status" value="1"/>
</dbReference>
<dbReference type="Pfam" id="PF00753">
    <property type="entry name" value="Lactamase_B"/>
    <property type="match status" value="1"/>
</dbReference>
<dbReference type="EMBL" id="KB206772">
    <property type="protein sequence ID" value="ELP87986.1"/>
    <property type="molecule type" value="Genomic_DNA"/>
</dbReference>